<keyword evidence="5 9" id="KW-0472">Membrane</keyword>
<evidence type="ECO:0000256" key="5">
    <source>
        <dbReference type="ARBA" id="ARBA00023136"/>
    </source>
</evidence>
<reference evidence="11 12" key="1">
    <citation type="submission" date="2022-01" db="EMBL/GenBank/DDBJ databases">
        <title>Whole genome-based taxonomy of the Shewanellaceae.</title>
        <authorList>
            <person name="Martin-Rodriguez A.J."/>
        </authorList>
    </citation>
    <scope>NUCLEOTIDE SEQUENCE [LARGE SCALE GENOMIC DNA]</scope>
    <source>
        <strain evidence="11 12">DSM 21332</strain>
    </source>
</reference>
<evidence type="ECO:0000313" key="11">
    <source>
        <dbReference type="EMBL" id="MCL2915444.1"/>
    </source>
</evidence>
<comment type="similarity">
    <text evidence="7">Belongs to the YfgM family.</text>
</comment>
<dbReference type="EMBL" id="JAKIKT010000007">
    <property type="protein sequence ID" value="MCL2915444.1"/>
    <property type="molecule type" value="Genomic_DNA"/>
</dbReference>
<dbReference type="InterPro" id="IPR026039">
    <property type="entry name" value="YfgM"/>
</dbReference>
<comment type="subcellular location">
    <subcellularLocation>
        <location evidence="1">Cell membrane</location>
        <topology evidence="1">Single-pass type II membrane protein</topology>
    </subcellularLocation>
</comment>
<feature type="transmembrane region" description="Helical" evidence="9">
    <location>
        <begin position="21"/>
        <end position="42"/>
    </location>
</feature>
<accession>A0ABT0NAG4</accession>
<keyword evidence="6" id="KW-0143">Chaperone</keyword>
<keyword evidence="12" id="KW-1185">Reference proteome</keyword>
<evidence type="ECO:0000256" key="3">
    <source>
        <dbReference type="ARBA" id="ARBA00022692"/>
    </source>
</evidence>
<evidence type="ECO:0000256" key="4">
    <source>
        <dbReference type="ARBA" id="ARBA00022989"/>
    </source>
</evidence>
<dbReference type="SUPFAM" id="SSF48452">
    <property type="entry name" value="TPR-like"/>
    <property type="match status" value="1"/>
</dbReference>
<evidence type="ECO:0000256" key="2">
    <source>
        <dbReference type="ARBA" id="ARBA00022475"/>
    </source>
</evidence>
<dbReference type="Gene3D" id="1.25.40.10">
    <property type="entry name" value="Tetratricopeptide repeat domain"/>
    <property type="match status" value="1"/>
</dbReference>
<dbReference type="PANTHER" id="PTHR38035:SF1">
    <property type="entry name" value="ANCILLARY SECYEG TRANSLOCON SUBUNIT"/>
    <property type="match status" value="1"/>
</dbReference>
<dbReference type="Pfam" id="PF09976">
    <property type="entry name" value="TPR_21"/>
    <property type="match status" value="1"/>
</dbReference>
<proteinExistence type="inferred from homology"/>
<sequence length="209" mass="22327">MEIYSTEEQQVDAIKQFWKDYGTSILVGAVVGLGGLYGWNYFSAQKVENAESASVAFQQIRNQNPDAATLAGQIANFDKAHDQKGYQALLDLMLAKQAVEAGDLTKAADALTQVIAAKPGSGLGEIATLRLARIQAQEGQIGTALSTLDTVTDAAFAAQRDELKGDFLVRQGETDKARTAYLAAKDALAAEGQMESPALQMKIDNLNKA</sequence>
<evidence type="ECO:0000256" key="6">
    <source>
        <dbReference type="ARBA" id="ARBA00023186"/>
    </source>
</evidence>
<evidence type="ECO:0000256" key="8">
    <source>
        <dbReference type="ARBA" id="ARBA00024235"/>
    </source>
</evidence>
<dbReference type="InterPro" id="IPR018704">
    <property type="entry name" value="SecYEG/CpoB_TPR"/>
</dbReference>
<dbReference type="PIRSF" id="PIRSF006170">
    <property type="entry name" value="YfgM"/>
    <property type="match status" value="1"/>
</dbReference>
<dbReference type="RefSeq" id="WP_115137847.1">
    <property type="nucleotide sequence ID" value="NZ_JAKIKT010000007.1"/>
</dbReference>
<evidence type="ECO:0000256" key="7">
    <source>
        <dbReference type="ARBA" id="ARBA00024197"/>
    </source>
</evidence>
<organism evidence="11 12">
    <name type="scientific">Shewanella corallii</name>
    <dbReference type="NCBI Taxonomy" id="560080"/>
    <lineage>
        <taxon>Bacteria</taxon>
        <taxon>Pseudomonadati</taxon>
        <taxon>Pseudomonadota</taxon>
        <taxon>Gammaproteobacteria</taxon>
        <taxon>Alteromonadales</taxon>
        <taxon>Shewanellaceae</taxon>
        <taxon>Shewanella</taxon>
    </lineage>
</organism>
<keyword evidence="2" id="KW-1003">Cell membrane</keyword>
<dbReference type="InterPro" id="IPR011990">
    <property type="entry name" value="TPR-like_helical_dom_sf"/>
</dbReference>
<feature type="domain" description="Ancillary SecYEG translocon subunit/Cell division coordinator CpoB TPR" evidence="10">
    <location>
        <begin position="15"/>
        <end position="207"/>
    </location>
</feature>
<evidence type="ECO:0000256" key="9">
    <source>
        <dbReference type="SAM" id="Phobius"/>
    </source>
</evidence>
<keyword evidence="4 9" id="KW-1133">Transmembrane helix</keyword>
<evidence type="ECO:0000259" key="10">
    <source>
        <dbReference type="Pfam" id="PF09976"/>
    </source>
</evidence>
<name>A0ABT0NAG4_9GAMM</name>
<dbReference type="Proteomes" id="UP001202831">
    <property type="component" value="Unassembled WGS sequence"/>
</dbReference>
<evidence type="ECO:0000256" key="1">
    <source>
        <dbReference type="ARBA" id="ARBA00004401"/>
    </source>
</evidence>
<gene>
    <name evidence="11" type="ORF">L2725_16950</name>
</gene>
<keyword evidence="3 9" id="KW-0812">Transmembrane</keyword>
<protein>
    <recommendedName>
        <fullName evidence="8">Ancillary SecYEG translocon subunit</fullName>
    </recommendedName>
</protein>
<dbReference type="PANTHER" id="PTHR38035">
    <property type="entry name" value="UPF0070 PROTEIN YFGM"/>
    <property type="match status" value="1"/>
</dbReference>
<comment type="caution">
    <text evidence="11">The sequence shown here is derived from an EMBL/GenBank/DDBJ whole genome shotgun (WGS) entry which is preliminary data.</text>
</comment>
<evidence type="ECO:0000313" key="12">
    <source>
        <dbReference type="Proteomes" id="UP001202831"/>
    </source>
</evidence>